<comment type="caution">
    <text evidence="3">The sequence shown here is derived from an EMBL/GenBank/DDBJ whole genome shotgun (WGS) entry which is preliminary data.</text>
</comment>
<name>A0ABD1Y284_9MARC</name>
<sequence length="408" mass="44210">MRKLSSIEWVVAQNRVPGIRPLGTKVGWPVVKGKGGGFRGSGATRRQGWLEGRDPRRQNSVRKGSEDRVPGRRRTQSGRAQRIESPVGAGTKVGWPVVKGKGGGFRGSGASRRHGRLEGRAPRRQNSVRKGSEDRVPGRRRTRYGGYVPNRRWDLLSEAGVELRVSLDLRRRPGETRNPSPGSCAGTLSGGAADASRGANLGDGAVDRCSLWAGATIGESSEPFATHGASFPIRRVLCRRAALVARRRLSSSRLVRKRLDETGLLRAGPANPARGVSAPLHSWRVDSLRRAARAAFSSVLLCAVGTLEAICAPEPANTRVPAPIPRFMRDLNRVRAGSLYGATFDYLTEKGLRTSAVATGSPFLSRSVLCCCPVRRQPSPRIPGIRDPRADLHRNRFRVNGVSEGVPQ</sequence>
<accession>A0ABD1Y284</accession>
<feature type="region of interest" description="Disordered" evidence="1">
    <location>
        <begin position="172"/>
        <end position="195"/>
    </location>
</feature>
<dbReference type="Proteomes" id="UP001605036">
    <property type="component" value="Unassembled WGS sequence"/>
</dbReference>
<dbReference type="AlphaFoldDB" id="A0ABD1Y284"/>
<gene>
    <name evidence="2" type="ORF">R1flu_000005</name>
    <name evidence="3" type="ORF">R1flu_000012</name>
</gene>
<organism evidence="3 4">
    <name type="scientific">Riccia fluitans</name>
    <dbReference type="NCBI Taxonomy" id="41844"/>
    <lineage>
        <taxon>Eukaryota</taxon>
        <taxon>Viridiplantae</taxon>
        <taxon>Streptophyta</taxon>
        <taxon>Embryophyta</taxon>
        <taxon>Marchantiophyta</taxon>
        <taxon>Marchantiopsida</taxon>
        <taxon>Marchantiidae</taxon>
        <taxon>Marchantiales</taxon>
        <taxon>Ricciaceae</taxon>
        <taxon>Riccia</taxon>
    </lineage>
</organism>
<feature type="compositionally biased region" description="Low complexity" evidence="1">
    <location>
        <begin position="90"/>
        <end position="99"/>
    </location>
</feature>
<proteinExistence type="predicted"/>
<dbReference type="EMBL" id="JBHFFA010000006">
    <property type="protein sequence ID" value="KAL2619807.1"/>
    <property type="molecule type" value="Genomic_DNA"/>
</dbReference>
<keyword evidence="4" id="KW-1185">Reference proteome</keyword>
<feature type="compositionally biased region" description="Basic and acidic residues" evidence="1">
    <location>
        <begin position="51"/>
        <end position="70"/>
    </location>
</feature>
<evidence type="ECO:0000313" key="4">
    <source>
        <dbReference type="Proteomes" id="UP001605036"/>
    </source>
</evidence>
<protein>
    <recommendedName>
        <fullName evidence="5">Ribosomal protein L2</fullName>
    </recommendedName>
</protein>
<reference evidence="3 4" key="1">
    <citation type="submission" date="2024-09" db="EMBL/GenBank/DDBJ databases">
        <title>Chromosome-scale assembly of Riccia fluitans.</title>
        <authorList>
            <person name="Paukszto L."/>
            <person name="Sawicki J."/>
            <person name="Karawczyk K."/>
            <person name="Piernik-Szablinska J."/>
            <person name="Szczecinska M."/>
            <person name="Mazdziarz M."/>
        </authorList>
    </citation>
    <scope>NUCLEOTIDE SEQUENCE [LARGE SCALE GENOMIC DNA]</scope>
    <source>
        <strain evidence="3">Rf_01</strain>
        <tissue evidence="3">Aerial parts of the thallus</tissue>
    </source>
</reference>
<evidence type="ECO:0000313" key="3">
    <source>
        <dbReference type="EMBL" id="KAL2619807.1"/>
    </source>
</evidence>
<evidence type="ECO:0000313" key="2">
    <source>
        <dbReference type="EMBL" id="KAL2619800.1"/>
    </source>
</evidence>
<feature type="region of interest" description="Disordered" evidence="1">
    <location>
        <begin position="31"/>
        <end position="144"/>
    </location>
</feature>
<evidence type="ECO:0000256" key="1">
    <source>
        <dbReference type="SAM" id="MobiDB-lite"/>
    </source>
</evidence>
<evidence type="ECO:0008006" key="5">
    <source>
        <dbReference type="Google" id="ProtNLM"/>
    </source>
</evidence>
<dbReference type="EMBL" id="JBHFFA010000006">
    <property type="protein sequence ID" value="KAL2619800.1"/>
    <property type="molecule type" value="Genomic_DNA"/>
</dbReference>